<accession>A0AA37QIR7</accession>
<evidence type="ECO:0000313" key="4">
    <source>
        <dbReference type="Proteomes" id="UP001161325"/>
    </source>
</evidence>
<keyword evidence="2" id="KW-0732">Signal</keyword>
<protein>
    <submittedName>
        <fullName evidence="3">Uncharacterized protein</fullName>
    </submittedName>
</protein>
<keyword evidence="4" id="KW-1185">Reference proteome</keyword>
<feature type="signal peptide" evidence="2">
    <location>
        <begin position="1"/>
        <end position="18"/>
    </location>
</feature>
<dbReference type="AlphaFoldDB" id="A0AA37QIR7"/>
<dbReference type="EMBL" id="BRXS01000006">
    <property type="protein sequence ID" value="GLC27603.1"/>
    <property type="molecule type" value="Genomic_DNA"/>
</dbReference>
<evidence type="ECO:0000256" key="1">
    <source>
        <dbReference type="SAM" id="MobiDB-lite"/>
    </source>
</evidence>
<dbReference type="RefSeq" id="WP_284352039.1">
    <property type="nucleotide sequence ID" value="NZ_BRXS01000006.1"/>
</dbReference>
<proteinExistence type="predicted"/>
<reference evidence="3" key="1">
    <citation type="submission" date="2022-08" db="EMBL/GenBank/DDBJ databases">
        <title>Draft genome sequencing of Roseisolibacter agri AW1220.</title>
        <authorList>
            <person name="Tobiishi Y."/>
            <person name="Tonouchi A."/>
        </authorList>
    </citation>
    <scope>NUCLEOTIDE SEQUENCE</scope>
    <source>
        <strain evidence="3">AW1220</strain>
    </source>
</reference>
<name>A0AA37QIR7_9BACT</name>
<evidence type="ECO:0000256" key="2">
    <source>
        <dbReference type="SAM" id="SignalP"/>
    </source>
</evidence>
<organism evidence="3 4">
    <name type="scientific">Roseisolibacter agri</name>
    <dbReference type="NCBI Taxonomy" id="2014610"/>
    <lineage>
        <taxon>Bacteria</taxon>
        <taxon>Pseudomonadati</taxon>
        <taxon>Gemmatimonadota</taxon>
        <taxon>Gemmatimonadia</taxon>
        <taxon>Gemmatimonadales</taxon>
        <taxon>Gemmatimonadaceae</taxon>
        <taxon>Roseisolibacter</taxon>
    </lineage>
</organism>
<feature type="region of interest" description="Disordered" evidence="1">
    <location>
        <begin position="22"/>
        <end position="42"/>
    </location>
</feature>
<gene>
    <name evidence="3" type="ORF">rosag_41160</name>
</gene>
<dbReference type="Proteomes" id="UP001161325">
    <property type="component" value="Unassembled WGS sequence"/>
</dbReference>
<comment type="caution">
    <text evidence="3">The sequence shown here is derived from an EMBL/GenBank/DDBJ whole genome shotgun (WGS) entry which is preliminary data.</text>
</comment>
<feature type="chain" id="PRO_5041221455" evidence="2">
    <location>
        <begin position="19"/>
        <end position="140"/>
    </location>
</feature>
<sequence>MRPQLALLLVFTPLAAAAQEQPQPRFAPVARTEPTSAEAAQERLRSLRLQAADSAVRYAGVANGQRKVARSLVVAGAAIVAGSYAQWVSGPTRRGMTAGGAALLGAGLGVAGVGVVRNDAADRSAATAARWRDVAEGRAR</sequence>
<evidence type="ECO:0000313" key="3">
    <source>
        <dbReference type="EMBL" id="GLC27603.1"/>
    </source>
</evidence>